<dbReference type="Gene3D" id="3.90.550.10">
    <property type="entry name" value="Spore Coat Polysaccharide Biosynthesis Protein SpsA, Chain A"/>
    <property type="match status" value="1"/>
</dbReference>
<dbReference type="AlphaFoldDB" id="A0A8H9II45"/>
<name>A0A8H9II45_9BURK</name>
<evidence type="ECO:0000313" key="2">
    <source>
        <dbReference type="EMBL" id="GHC49757.1"/>
    </source>
</evidence>
<reference evidence="3" key="1">
    <citation type="journal article" date="2019" name="Int. J. Syst. Evol. Microbiol.">
        <title>The Global Catalogue of Microorganisms (GCM) 10K type strain sequencing project: providing services to taxonomists for standard genome sequencing and annotation.</title>
        <authorList>
            <consortium name="The Broad Institute Genomics Platform"/>
            <consortium name="The Broad Institute Genome Sequencing Center for Infectious Disease"/>
            <person name="Wu L."/>
            <person name="Ma J."/>
        </authorList>
    </citation>
    <scope>NUCLEOTIDE SEQUENCE [LARGE SCALE GENOMIC DNA]</scope>
    <source>
        <strain evidence="3">KCTC 42083</strain>
    </source>
</reference>
<sequence length="297" mass="33532">MVSKDIEENRVSIIIPVRNVEDYVEEAVKSLFSQTYKNIEIIIINDHSVDRTRSLLDGLAKLDSRLKVYDAIGKGKVAAFNQGWSVCSGEYIFLFAGDDVLPNNSIENRCLLFGDGVDVATGKIKSFSNNKKYDGIVYPKKNAPNLSGGAAGFTREFANKIFPIPELLPNEDVWTSLHIRAFAKKINWTNDIILNYRIHENNSMGFGVAFDKKSEIIGSRNKAYKLFLEKYKNVLDLENLNYLDGKIKAEGLRKEGRIWSLLFLGGVSLKDRLANISFSSELTYKVRVVLEKYLSGR</sequence>
<accession>A0A8H9II45</accession>
<dbReference type="Proteomes" id="UP000608923">
    <property type="component" value="Unassembled WGS sequence"/>
</dbReference>
<organism evidence="2 3">
    <name type="scientific">Alcaligenes pakistanensis</name>
    <dbReference type="NCBI Taxonomy" id="1482717"/>
    <lineage>
        <taxon>Bacteria</taxon>
        <taxon>Pseudomonadati</taxon>
        <taxon>Pseudomonadota</taxon>
        <taxon>Betaproteobacteria</taxon>
        <taxon>Burkholderiales</taxon>
        <taxon>Alcaligenaceae</taxon>
        <taxon>Alcaligenes</taxon>
    </lineage>
</organism>
<dbReference type="SUPFAM" id="SSF53448">
    <property type="entry name" value="Nucleotide-diphospho-sugar transferases"/>
    <property type="match status" value="1"/>
</dbReference>
<dbReference type="RefSeq" id="WP_189392595.1">
    <property type="nucleotide sequence ID" value="NZ_BMZN01000003.1"/>
</dbReference>
<feature type="domain" description="Glycosyltransferase 2-like" evidence="1">
    <location>
        <begin position="12"/>
        <end position="133"/>
    </location>
</feature>
<comment type="caution">
    <text evidence="2">The sequence shown here is derived from an EMBL/GenBank/DDBJ whole genome shotgun (WGS) entry which is preliminary data.</text>
</comment>
<keyword evidence="2" id="KW-0808">Transferase</keyword>
<dbReference type="PANTHER" id="PTHR22916">
    <property type="entry name" value="GLYCOSYLTRANSFERASE"/>
    <property type="match status" value="1"/>
</dbReference>
<dbReference type="Pfam" id="PF00535">
    <property type="entry name" value="Glycos_transf_2"/>
    <property type="match status" value="1"/>
</dbReference>
<evidence type="ECO:0000259" key="1">
    <source>
        <dbReference type="Pfam" id="PF00535"/>
    </source>
</evidence>
<keyword evidence="3" id="KW-1185">Reference proteome</keyword>
<gene>
    <name evidence="2" type="primary">cpsJ</name>
    <name evidence="2" type="ORF">GCM10010096_21980</name>
</gene>
<dbReference type="CDD" id="cd00761">
    <property type="entry name" value="Glyco_tranf_GTA_type"/>
    <property type="match status" value="1"/>
</dbReference>
<dbReference type="PANTHER" id="PTHR22916:SF3">
    <property type="entry name" value="UDP-GLCNAC:BETAGAL BETA-1,3-N-ACETYLGLUCOSAMINYLTRANSFERASE-LIKE PROTEIN 1"/>
    <property type="match status" value="1"/>
</dbReference>
<dbReference type="InterPro" id="IPR029044">
    <property type="entry name" value="Nucleotide-diphossugar_trans"/>
</dbReference>
<protein>
    <submittedName>
        <fullName evidence="2">Glycosyl transferase family A</fullName>
    </submittedName>
</protein>
<dbReference type="InterPro" id="IPR001173">
    <property type="entry name" value="Glyco_trans_2-like"/>
</dbReference>
<proteinExistence type="predicted"/>
<dbReference type="GO" id="GO:0016758">
    <property type="term" value="F:hexosyltransferase activity"/>
    <property type="evidence" value="ECO:0007669"/>
    <property type="project" value="UniProtKB-ARBA"/>
</dbReference>
<evidence type="ECO:0000313" key="3">
    <source>
        <dbReference type="Proteomes" id="UP000608923"/>
    </source>
</evidence>
<dbReference type="EMBL" id="BMZN01000003">
    <property type="protein sequence ID" value="GHC49757.1"/>
    <property type="molecule type" value="Genomic_DNA"/>
</dbReference>